<dbReference type="InterPro" id="IPR036465">
    <property type="entry name" value="vWFA_dom_sf"/>
</dbReference>
<feature type="transmembrane region" description="Helical" evidence="2">
    <location>
        <begin position="63"/>
        <end position="84"/>
    </location>
</feature>
<dbReference type="Pfam" id="PF07584">
    <property type="entry name" value="BatA"/>
    <property type="match status" value="1"/>
</dbReference>
<keyword evidence="2" id="KW-0472">Membrane</keyword>
<dbReference type="InterPro" id="IPR011933">
    <property type="entry name" value="Double_TM_dom"/>
</dbReference>
<organism evidence="8 9">
    <name type="scientific">Halorientalis regularis</name>
    <dbReference type="NCBI Taxonomy" id="660518"/>
    <lineage>
        <taxon>Archaea</taxon>
        <taxon>Methanobacteriati</taxon>
        <taxon>Methanobacteriota</taxon>
        <taxon>Stenosarchaea group</taxon>
        <taxon>Halobacteria</taxon>
        <taxon>Halobacteriales</taxon>
        <taxon>Haloarculaceae</taxon>
        <taxon>Halorientalis</taxon>
    </lineage>
</organism>
<feature type="domain" description="DUF7407" evidence="6">
    <location>
        <begin position="228"/>
        <end position="299"/>
    </location>
</feature>
<dbReference type="PANTHER" id="PTHR37464">
    <property type="entry name" value="BLL2463 PROTEIN"/>
    <property type="match status" value="1"/>
</dbReference>
<dbReference type="Pfam" id="PF13519">
    <property type="entry name" value="VWA_2"/>
    <property type="match status" value="1"/>
</dbReference>
<dbReference type="SUPFAM" id="SSF53300">
    <property type="entry name" value="vWA-like"/>
    <property type="match status" value="1"/>
</dbReference>
<dbReference type="SUPFAM" id="SSF52317">
    <property type="entry name" value="Class I glutamine amidotransferase-like"/>
    <property type="match status" value="1"/>
</dbReference>
<feature type="domain" description="DUF7408" evidence="7">
    <location>
        <begin position="311"/>
        <end position="484"/>
    </location>
</feature>
<dbReference type="RefSeq" id="WP_092689992.1">
    <property type="nucleotide sequence ID" value="NZ_FNBK01000004.1"/>
</dbReference>
<dbReference type="InterPro" id="IPR055830">
    <property type="entry name" value="DUF7407"/>
</dbReference>
<feature type="region of interest" description="Disordered" evidence="1">
    <location>
        <begin position="538"/>
        <end position="574"/>
    </location>
</feature>
<dbReference type="PANTHER" id="PTHR37464:SF1">
    <property type="entry name" value="BLL2463 PROTEIN"/>
    <property type="match status" value="1"/>
</dbReference>
<dbReference type="OrthoDB" id="341248at2157"/>
<keyword evidence="2" id="KW-1133">Transmembrane helix</keyword>
<feature type="domain" description="DUF7406" evidence="5">
    <location>
        <begin position="491"/>
        <end position="542"/>
    </location>
</feature>
<dbReference type="Pfam" id="PF24157">
    <property type="entry name" value="DUF7408"/>
    <property type="match status" value="1"/>
</dbReference>
<proteinExistence type="predicted"/>
<dbReference type="Pfam" id="PF24156">
    <property type="entry name" value="DUF7407"/>
    <property type="match status" value="1"/>
</dbReference>
<dbReference type="InterPro" id="IPR002035">
    <property type="entry name" value="VWF_A"/>
</dbReference>
<dbReference type="InterPro" id="IPR055829">
    <property type="entry name" value="DUF7406"/>
</dbReference>
<dbReference type="Gene3D" id="3.40.50.410">
    <property type="entry name" value="von Willebrand factor, type A domain"/>
    <property type="match status" value="1"/>
</dbReference>
<evidence type="ECO:0000313" key="8">
    <source>
        <dbReference type="EMBL" id="SDF21573.1"/>
    </source>
</evidence>
<keyword evidence="2 8" id="KW-0812">Transmembrane</keyword>
<dbReference type="EMBL" id="FNBK01000004">
    <property type="protein sequence ID" value="SDF21573.1"/>
    <property type="molecule type" value="Genomic_DNA"/>
</dbReference>
<dbReference type="InterPro" id="IPR024163">
    <property type="entry name" value="Aerotolerance_reg_N"/>
</dbReference>
<dbReference type="AlphaFoldDB" id="A0A1G7J9L6"/>
<dbReference type="Pfam" id="PF24155">
    <property type="entry name" value="DUF7406"/>
    <property type="match status" value="1"/>
</dbReference>
<feature type="transmembrane region" description="Helical" evidence="2">
    <location>
        <begin position="6"/>
        <end position="28"/>
    </location>
</feature>
<gene>
    <name evidence="8" type="ORF">SAMN05216218_104255</name>
</gene>
<evidence type="ECO:0000259" key="6">
    <source>
        <dbReference type="Pfam" id="PF24156"/>
    </source>
</evidence>
<dbReference type="Proteomes" id="UP000199076">
    <property type="component" value="Unassembled WGS sequence"/>
</dbReference>
<protein>
    <submittedName>
        <fullName evidence="8">N-terminal double-transmembrane domain-containing protein</fullName>
    </submittedName>
</protein>
<accession>A0A1G7J9L6</accession>
<dbReference type="InterPro" id="IPR029062">
    <property type="entry name" value="Class_I_gatase-like"/>
</dbReference>
<evidence type="ECO:0000259" key="5">
    <source>
        <dbReference type="Pfam" id="PF24155"/>
    </source>
</evidence>
<feature type="compositionally biased region" description="Low complexity" evidence="1">
    <location>
        <begin position="552"/>
        <end position="561"/>
    </location>
</feature>
<dbReference type="Gene3D" id="3.40.50.880">
    <property type="match status" value="1"/>
</dbReference>
<feature type="domain" description="VWFA" evidence="4">
    <location>
        <begin position="95"/>
        <end position="190"/>
    </location>
</feature>
<dbReference type="InterPro" id="IPR055831">
    <property type="entry name" value="DUF7408"/>
</dbReference>
<evidence type="ECO:0000259" key="3">
    <source>
        <dbReference type="Pfam" id="PF07584"/>
    </source>
</evidence>
<evidence type="ECO:0000256" key="1">
    <source>
        <dbReference type="SAM" id="MobiDB-lite"/>
    </source>
</evidence>
<evidence type="ECO:0000259" key="4">
    <source>
        <dbReference type="Pfam" id="PF13519"/>
    </source>
</evidence>
<feature type="domain" description="Aerotolerance regulator N-terminal" evidence="3">
    <location>
        <begin position="6"/>
        <end position="82"/>
    </location>
</feature>
<evidence type="ECO:0000313" key="9">
    <source>
        <dbReference type="Proteomes" id="UP000199076"/>
    </source>
</evidence>
<dbReference type="NCBIfam" id="TIGR02226">
    <property type="entry name" value="two_anch"/>
    <property type="match status" value="1"/>
</dbReference>
<sequence length="604" mass="62773">MALGDVFAAPLGLAALAALVPLVVLYLIQPDPRELPLPTVAFLQSDPDEGGSNPVLERLRRNLLLLLQVLAIVLLAVGLAAPYVTTTREVSAQPTVLVVDASASMATETGDGTRFAEAVAAARAAVGTPTTVVVAGGSVRTPVTEADPEDARSALDELRVAHAPGDLRGAIERARELAGSESRVLVFSDFAGGSGGGEAGWKQAADAVRASGATLTLRQFGSGTTENVGIVGRSFENRNVVLRVANTGATAAERTLTVAGQSRTVSLQPGDRRSVVFPLPAASATARLAGSDAFPVDDSVPVAVPDEQAEDTLLLTNGNNRNLRTALDVIPTVNVTVKRPPVSTTGDYDAVVFADVVAERVLGSTVETAQRTVDDGGGVLLQGQRNVGEVGYGDLLPVTPGGIEQSGGIDNVTSHPVTTGFDFPAPDYHLGATATGTALVTLSDGSPLLATDGRAGGRTMYYGYLPNQTAFRYDYRYPVFWKRAIHWLADRPSLSDLNRETGTTLQLANETTVETPTGRRTTAAVQLDRVGTYRTTDRRTSAALLSPAESNVSAAPVDASGAGAGDGGPTTGQQVRQDLTPLVLLGLLGLLGAELGYLRRRGDI</sequence>
<evidence type="ECO:0000259" key="7">
    <source>
        <dbReference type="Pfam" id="PF24157"/>
    </source>
</evidence>
<evidence type="ECO:0000256" key="2">
    <source>
        <dbReference type="SAM" id="Phobius"/>
    </source>
</evidence>
<dbReference type="STRING" id="660518.SAMN05216218_104255"/>
<reference evidence="9" key="1">
    <citation type="submission" date="2016-10" db="EMBL/GenBank/DDBJ databases">
        <authorList>
            <person name="Varghese N."/>
            <person name="Submissions S."/>
        </authorList>
    </citation>
    <scope>NUCLEOTIDE SEQUENCE [LARGE SCALE GENOMIC DNA]</scope>
    <source>
        <strain evidence="9">IBRC-M 10760</strain>
    </source>
</reference>
<name>A0A1G7J9L6_9EURY</name>
<keyword evidence="9" id="KW-1185">Reference proteome</keyword>